<dbReference type="InterPro" id="IPR001769">
    <property type="entry name" value="Gingipain"/>
</dbReference>
<evidence type="ECO:0000256" key="1">
    <source>
        <dbReference type="ARBA" id="ARBA00022441"/>
    </source>
</evidence>
<dbReference type="SUPFAM" id="SSF52129">
    <property type="entry name" value="Caspase-like"/>
    <property type="match status" value="1"/>
</dbReference>
<dbReference type="Gene3D" id="2.60.40.10">
    <property type="entry name" value="Immunoglobulins"/>
    <property type="match status" value="1"/>
</dbReference>
<evidence type="ECO:0000259" key="5">
    <source>
        <dbReference type="Pfam" id="PF01364"/>
    </source>
</evidence>
<dbReference type="InterPro" id="IPR013783">
    <property type="entry name" value="Ig-like_fold"/>
</dbReference>
<sequence>MKTKKCIFFIILILYAASTGATGARYLIITPDAFASFAEPLARWKTAKGMLAKIVTTSETGADTSQIHSYIRYAWNNWDIPPEYILLLGSPEYIPSFTNNNDNYYGNMTGDFRIEIPIGRFPAHNPRECSTFVAKVLAYENPPAGTDTLWFRKGTTVVREDVPPDSYYQKDAQILRSYWQERNFLLAESLCNLYGDSSRQVNYAGSDGRIFITYRGSGVGSWYSPFNAVTPASWQNGIRMPVVVSATCATITLSPGETMYGDQFVRAGSPSALGGAIAFFGTTRSGNHISRFRSACYRGFFHALYEEGEYRLGSAALRGRHWIDSIYGDSIRYLEWNLLGDPELNVWIDAPLKPDVIHDTVVAMTEQNFTIMVKVAGTPFPGAQVCISMDTLIYGYGQTDSMGQVTFPIHPQSPGRLQIVVSGKNLLPYIGSCEVVSRDVSCISILVPAGTVDSGTVVYPVVKLFNYGSRTETYPVFMHIGSEYARSETVQFHQPNTDYEIVFPRFTAQQRGSWQVTCSTGLAQDQHPENNRCSANFFIRVRDVGATKILVPSGSYTPGAVITPAACWQNYGNVNATFQAWLIIESSGGARIYVDRQDLTMAPGDSEPSVIFRPCTLSSSGTYVVRCSTYYPYDQVSSNNCRSANFIVTPLWNNGWQEVLSMPAAPSGSPVSDGAWLASAGEYGMIYAAKGNKTGDFYAYDPIRDSWTMLMSIPEGPARRFPKKGTSAAGSDQVIFMAKGNGTFEFWCYEIATNSWRQLPDIPQGPDGKKVKGGTDLVYVTENDTGYVYLLKGGSQEFYRFNTTTPDWQRMPDAPAGIKPKWNQGSWLAYDQKTTIYAHKAKYHELWIFDLSTHQWSPTPLPGMPVSSGQTGKNKKSRDGGSAVFYNGNIYALKGGNTCEFWKFDPLTRSWSELDTLPQFGSTGKKKRVNRGGDITHLGGGTFFALKGNKTLELWRYVENQPLQYPAIVAQVNPDRLSRSQPSHAEITVPSCLSSSELSNLLGARLLKNASVEIYDPAGRKIMTAHSAITNSGTLSFPAFALNPGVYILHINGTSSSATRKLVIVKR</sequence>
<dbReference type="Pfam" id="PF01364">
    <property type="entry name" value="Peptidase_C25"/>
    <property type="match status" value="1"/>
</dbReference>
<name>A0A7C1RYB1_UNCW3</name>
<dbReference type="InterPro" id="IPR029030">
    <property type="entry name" value="Caspase-like_dom_sf"/>
</dbReference>
<dbReference type="InterPro" id="IPR015915">
    <property type="entry name" value="Kelch-typ_b-propeller"/>
</dbReference>
<keyword evidence="2 4" id="KW-0732">Signal</keyword>
<dbReference type="PANTHER" id="PTHR24412:SF272">
    <property type="entry name" value="KELCH-LIKE PROTEIN DIABLO"/>
    <property type="match status" value="1"/>
</dbReference>
<dbReference type="GO" id="GO:0006508">
    <property type="term" value="P:proteolysis"/>
    <property type="evidence" value="ECO:0007669"/>
    <property type="project" value="InterPro"/>
</dbReference>
<dbReference type="Gene3D" id="3.40.50.1460">
    <property type="match status" value="1"/>
</dbReference>
<proteinExistence type="predicted"/>
<comment type="caution">
    <text evidence="6">The sequence shown here is derived from an EMBL/GenBank/DDBJ whole genome shotgun (WGS) entry which is preliminary data.</text>
</comment>
<dbReference type="AlphaFoldDB" id="A0A7C1RYB1"/>
<dbReference type="NCBIfam" id="TIGR04183">
    <property type="entry name" value="Por_Secre_tail"/>
    <property type="match status" value="1"/>
</dbReference>
<keyword evidence="1" id="KW-0880">Kelch repeat</keyword>
<organism evidence="6">
    <name type="scientific">candidate division WOR-3 bacterium</name>
    <dbReference type="NCBI Taxonomy" id="2052148"/>
    <lineage>
        <taxon>Bacteria</taxon>
        <taxon>Bacteria division WOR-3</taxon>
    </lineage>
</organism>
<dbReference type="Gene3D" id="3.40.50.10390">
    <property type="entry name" value="Gingipain r, domain 1"/>
    <property type="match status" value="1"/>
</dbReference>
<accession>A0A7C1RYB1</accession>
<gene>
    <name evidence="6" type="ORF">ENP94_03115</name>
    <name evidence="7" type="ORF">ENS16_01390</name>
</gene>
<dbReference type="GO" id="GO:0008234">
    <property type="term" value="F:cysteine-type peptidase activity"/>
    <property type="evidence" value="ECO:0007669"/>
    <property type="project" value="InterPro"/>
</dbReference>
<dbReference type="EMBL" id="DSLG01000003">
    <property type="protein sequence ID" value="HEA86982.1"/>
    <property type="molecule type" value="Genomic_DNA"/>
</dbReference>
<feature type="chain" id="PRO_5039870579" evidence="4">
    <location>
        <begin position="22"/>
        <end position="1067"/>
    </location>
</feature>
<dbReference type="Gene3D" id="2.120.10.80">
    <property type="entry name" value="Kelch-type beta propeller"/>
    <property type="match status" value="1"/>
</dbReference>
<evidence type="ECO:0000256" key="4">
    <source>
        <dbReference type="SAM" id="SignalP"/>
    </source>
</evidence>
<protein>
    <submittedName>
        <fullName evidence="6">T9SS type A sorting domain-containing protein</fullName>
    </submittedName>
</protein>
<evidence type="ECO:0000256" key="3">
    <source>
        <dbReference type="ARBA" id="ARBA00022737"/>
    </source>
</evidence>
<feature type="domain" description="Gingipain" evidence="5">
    <location>
        <begin position="26"/>
        <end position="345"/>
    </location>
</feature>
<dbReference type="PANTHER" id="PTHR24412">
    <property type="entry name" value="KELCH PROTEIN"/>
    <property type="match status" value="1"/>
</dbReference>
<evidence type="ECO:0000256" key="2">
    <source>
        <dbReference type="ARBA" id="ARBA00022729"/>
    </source>
</evidence>
<evidence type="ECO:0000313" key="7">
    <source>
        <dbReference type="EMBL" id="HFJ53329.1"/>
    </source>
</evidence>
<evidence type="ECO:0000313" key="6">
    <source>
        <dbReference type="EMBL" id="HEA86982.1"/>
    </source>
</evidence>
<dbReference type="EMBL" id="DSTU01000003">
    <property type="protein sequence ID" value="HFJ53329.1"/>
    <property type="molecule type" value="Genomic_DNA"/>
</dbReference>
<dbReference type="InterPro" id="IPR029031">
    <property type="entry name" value="Gingipain_N_sf"/>
</dbReference>
<dbReference type="InterPro" id="IPR026444">
    <property type="entry name" value="Secre_tail"/>
</dbReference>
<reference evidence="6" key="1">
    <citation type="journal article" date="2020" name="mSystems">
        <title>Genome- and Community-Level Interaction Insights into Carbon Utilization and Element Cycling Functions of Hydrothermarchaeota in Hydrothermal Sediment.</title>
        <authorList>
            <person name="Zhou Z."/>
            <person name="Liu Y."/>
            <person name="Xu W."/>
            <person name="Pan J."/>
            <person name="Luo Z.H."/>
            <person name="Li M."/>
        </authorList>
    </citation>
    <scope>NUCLEOTIDE SEQUENCE [LARGE SCALE GENOMIC DNA]</scope>
    <source>
        <strain evidence="6">SpSt-265</strain>
        <strain evidence="7">SpSt-465</strain>
    </source>
</reference>
<feature type="signal peptide" evidence="4">
    <location>
        <begin position="1"/>
        <end position="21"/>
    </location>
</feature>
<dbReference type="SUPFAM" id="SSF117281">
    <property type="entry name" value="Kelch motif"/>
    <property type="match status" value="1"/>
</dbReference>
<keyword evidence="3" id="KW-0677">Repeat</keyword>